<proteinExistence type="predicted"/>
<protein>
    <submittedName>
        <fullName evidence="2">Uncharacterized protein</fullName>
    </submittedName>
</protein>
<organism evidence="2 3">
    <name type="scientific">Iphiclides podalirius</name>
    <name type="common">scarce swallowtail</name>
    <dbReference type="NCBI Taxonomy" id="110791"/>
    <lineage>
        <taxon>Eukaryota</taxon>
        <taxon>Metazoa</taxon>
        <taxon>Ecdysozoa</taxon>
        <taxon>Arthropoda</taxon>
        <taxon>Hexapoda</taxon>
        <taxon>Insecta</taxon>
        <taxon>Pterygota</taxon>
        <taxon>Neoptera</taxon>
        <taxon>Endopterygota</taxon>
        <taxon>Lepidoptera</taxon>
        <taxon>Glossata</taxon>
        <taxon>Ditrysia</taxon>
        <taxon>Papilionoidea</taxon>
        <taxon>Papilionidae</taxon>
        <taxon>Papilioninae</taxon>
        <taxon>Iphiclides</taxon>
    </lineage>
</organism>
<dbReference type="Proteomes" id="UP000837857">
    <property type="component" value="Chromosome 1"/>
</dbReference>
<evidence type="ECO:0000313" key="3">
    <source>
        <dbReference type="Proteomes" id="UP000837857"/>
    </source>
</evidence>
<evidence type="ECO:0000256" key="1">
    <source>
        <dbReference type="SAM" id="MobiDB-lite"/>
    </source>
</evidence>
<accession>A0ABN8HNN6</accession>
<sequence>MEADARKSGELVRVDLVQTIVPGITLMAADGGGVVASGVIKRTLDAMREASSAPPNTPAGRKGHLPPPVAPPGEAGGPPSPLAVVSGDDDSPRCSSTSAISTLRRSSVRSWY</sequence>
<evidence type="ECO:0000313" key="2">
    <source>
        <dbReference type="EMBL" id="CAH2034668.1"/>
    </source>
</evidence>
<feature type="region of interest" description="Disordered" evidence="1">
    <location>
        <begin position="46"/>
        <end position="112"/>
    </location>
</feature>
<dbReference type="EMBL" id="OW152813">
    <property type="protein sequence ID" value="CAH2034668.1"/>
    <property type="molecule type" value="Genomic_DNA"/>
</dbReference>
<name>A0ABN8HNN6_9NEOP</name>
<feature type="non-terminal residue" evidence="2">
    <location>
        <position position="1"/>
    </location>
</feature>
<reference evidence="2" key="1">
    <citation type="submission" date="2022-03" db="EMBL/GenBank/DDBJ databases">
        <authorList>
            <person name="Martin H S."/>
        </authorList>
    </citation>
    <scope>NUCLEOTIDE SEQUENCE</scope>
</reference>
<gene>
    <name evidence="2" type="ORF">IPOD504_LOCUS235</name>
</gene>
<feature type="compositionally biased region" description="Polar residues" evidence="1">
    <location>
        <begin position="93"/>
        <end position="112"/>
    </location>
</feature>
<keyword evidence="3" id="KW-1185">Reference proteome</keyword>